<dbReference type="AlphaFoldDB" id="A0A2G9CDJ7"/>
<protein>
    <submittedName>
        <fullName evidence="1">Uncharacterized protein</fullName>
    </submittedName>
</protein>
<name>A0A2G9CDJ7_9BURK</name>
<accession>A0A2G9CDJ7</accession>
<dbReference type="EMBL" id="PEOG01000019">
    <property type="protein sequence ID" value="PIM53579.1"/>
    <property type="molecule type" value="Genomic_DNA"/>
</dbReference>
<proteinExistence type="predicted"/>
<gene>
    <name evidence="1" type="ORF">CS062_08875</name>
</gene>
<reference evidence="1 2" key="1">
    <citation type="submission" date="2017-11" db="EMBL/GenBank/DDBJ databases">
        <title>Draft genome sequence of Mitsuaria sp. HWN-4.</title>
        <authorList>
            <person name="Gundlapally S.R."/>
        </authorList>
    </citation>
    <scope>NUCLEOTIDE SEQUENCE [LARGE SCALE GENOMIC DNA]</scope>
    <source>
        <strain evidence="1 2">HWN-4</strain>
    </source>
</reference>
<comment type="caution">
    <text evidence="1">The sequence shown here is derived from an EMBL/GenBank/DDBJ whole genome shotgun (WGS) entry which is preliminary data.</text>
</comment>
<sequence length="244" mass="26582">MFTGLVGLIGFAVLGGASAESEPRDPIPLPRSEISGQTAVHRHHLSFRTARQAMAFVKSYPGPQDLVQWYLRLSPSDPSSFSFDKLTLAVEDAETIVAIPTRKGWAPLPTAFAVDAERARFVVNRPKGSVSIEYWIAIAPRADDRYPAERLRAACGQAVAMFKAQGWLQALEARDIRCADVTFYPLDEALTVIGHDASGTRVALETRQTPRGPAVIVPLDGPVHEVLVTPSGGKYVIGMRQEHP</sequence>
<keyword evidence="2" id="KW-1185">Reference proteome</keyword>
<dbReference type="Proteomes" id="UP000231501">
    <property type="component" value="Unassembled WGS sequence"/>
</dbReference>
<evidence type="ECO:0000313" key="1">
    <source>
        <dbReference type="EMBL" id="PIM53579.1"/>
    </source>
</evidence>
<evidence type="ECO:0000313" key="2">
    <source>
        <dbReference type="Proteomes" id="UP000231501"/>
    </source>
</evidence>
<organism evidence="1 2">
    <name type="scientific">Roseateles chitinivorans</name>
    <dbReference type="NCBI Taxonomy" id="2917965"/>
    <lineage>
        <taxon>Bacteria</taxon>
        <taxon>Pseudomonadati</taxon>
        <taxon>Pseudomonadota</taxon>
        <taxon>Betaproteobacteria</taxon>
        <taxon>Burkholderiales</taxon>
        <taxon>Sphaerotilaceae</taxon>
        <taxon>Roseateles</taxon>
    </lineage>
</organism>